<evidence type="ECO:0000256" key="1">
    <source>
        <dbReference type="SAM" id="SignalP"/>
    </source>
</evidence>
<evidence type="ECO:0000313" key="3">
    <source>
        <dbReference type="Proteomes" id="UP000030651"/>
    </source>
</evidence>
<reference evidence="3" key="1">
    <citation type="journal article" date="2015" name="BMC Genomics">
        <title>Genomic and transcriptomic analysis of the endophytic fungus Pestalotiopsis fici reveals its lifestyle and high potential for synthesis of natural products.</title>
        <authorList>
            <person name="Wang X."/>
            <person name="Zhang X."/>
            <person name="Liu L."/>
            <person name="Xiang M."/>
            <person name="Wang W."/>
            <person name="Sun X."/>
            <person name="Che Y."/>
            <person name="Guo L."/>
            <person name="Liu G."/>
            <person name="Guo L."/>
            <person name="Wang C."/>
            <person name="Yin W.B."/>
            <person name="Stadler M."/>
            <person name="Zhang X."/>
            <person name="Liu X."/>
        </authorList>
    </citation>
    <scope>NUCLEOTIDE SEQUENCE [LARGE SCALE GENOMIC DNA]</scope>
    <source>
        <strain evidence="3">W106-1 / CGMCC3.15140</strain>
    </source>
</reference>
<proteinExistence type="predicted"/>
<feature type="signal peptide" evidence="1">
    <location>
        <begin position="1"/>
        <end position="22"/>
    </location>
</feature>
<dbReference type="RefSeq" id="XP_007839686.1">
    <property type="nucleotide sequence ID" value="XM_007841495.1"/>
</dbReference>
<dbReference type="InterPro" id="IPR036278">
    <property type="entry name" value="Sialidase_sf"/>
</dbReference>
<dbReference type="HOGENOM" id="CLU_030289_0_0_1"/>
<organism evidence="2 3">
    <name type="scientific">Pestalotiopsis fici (strain W106-1 / CGMCC3.15140)</name>
    <dbReference type="NCBI Taxonomy" id="1229662"/>
    <lineage>
        <taxon>Eukaryota</taxon>
        <taxon>Fungi</taxon>
        <taxon>Dikarya</taxon>
        <taxon>Ascomycota</taxon>
        <taxon>Pezizomycotina</taxon>
        <taxon>Sordariomycetes</taxon>
        <taxon>Xylariomycetidae</taxon>
        <taxon>Amphisphaeriales</taxon>
        <taxon>Sporocadaceae</taxon>
        <taxon>Pestalotiopsis</taxon>
    </lineage>
</organism>
<dbReference type="GeneID" id="19277927"/>
<dbReference type="OrthoDB" id="2739686at2759"/>
<gene>
    <name evidence="2" type="ORF">PFICI_12914</name>
</gene>
<dbReference type="InParanoid" id="W3WQ00"/>
<accession>W3WQ00</accession>
<protein>
    <recommendedName>
        <fullName evidence="4">Sialidase domain-containing protein</fullName>
    </recommendedName>
</protein>
<dbReference type="STRING" id="1229662.W3WQ00"/>
<feature type="chain" id="PRO_5004833726" description="Sialidase domain-containing protein" evidence="1">
    <location>
        <begin position="23"/>
        <end position="382"/>
    </location>
</feature>
<dbReference type="PANTHER" id="PTHR38792">
    <property type="entry name" value="BNR/ASP-BOX REPEAT DOMAIN PROTEIN (AFU_ORTHOLOGUE AFUA_7G06430)-RELATED"/>
    <property type="match status" value="1"/>
</dbReference>
<keyword evidence="3" id="KW-1185">Reference proteome</keyword>
<dbReference type="Gene3D" id="2.120.10.10">
    <property type="match status" value="1"/>
</dbReference>
<dbReference type="SUPFAM" id="SSF50939">
    <property type="entry name" value="Sialidases"/>
    <property type="match status" value="1"/>
</dbReference>
<dbReference type="AlphaFoldDB" id="W3WQ00"/>
<dbReference type="eggNOG" id="ENOG502SJ2P">
    <property type="taxonomic scope" value="Eukaryota"/>
</dbReference>
<dbReference type="EMBL" id="KI912118">
    <property type="protein sequence ID" value="ETS75970.1"/>
    <property type="molecule type" value="Genomic_DNA"/>
</dbReference>
<dbReference type="Proteomes" id="UP000030651">
    <property type="component" value="Unassembled WGS sequence"/>
</dbReference>
<sequence>MLLNSAFRAALLLASSLPSAFGMAIPYNIAGLKSRALSTSPASVQTFESTNNAYPRVTALSDGTLLLGYAHNDGTTRALDILQSTDGGASFKPYGSVASRTDNADLDNIFLLEVGSTSPPTVLAAYRNHDKDSSGVYTYFRITVSKSTDGGKTWAFAGQATEFTAASTGGWGVWEPFMRIGSDGKVQLDFSKELAANNQQTYRTLSSNQGSSWSSPVNLLTHASNVNLRDGMVGIAKVTDQQDGRAALVIVFETTTRGDGIFNIAYAVSYDDGASYSSAGVVYMPSGTRQAGAPQIANKGTNGVAVVFMTDEGLSDQNWPTVAQIKTVTSDELRGGKLTWSSPQLVSSGSTYSHWPGVLSFSGKILSVYDQGGAIVAKYLSY</sequence>
<dbReference type="KEGG" id="pfy:PFICI_12914"/>
<dbReference type="PANTHER" id="PTHR38792:SF3">
    <property type="entry name" value="BNR_ASP-BOX REPEAT DOMAIN PROTEIN (AFU_ORTHOLOGUE AFUA_7G06430)-RELATED"/>
    <property type="match status" value="1"/>
</dbReference>
<dbReference type="CDD" id="cd15482">
    <property type="entry name" value="Sialidase_non-viral"/>
    <property type="match status" value="1"/>
</dbReference>
<evidence type="ECO:0000313" key="2">
    <source>
        <dbReference type="EMBL" id="ETS75970.1"/>
    </source>
</evidence>
<evidence type="ECO:0008006" key="4">
    <source>
        <dbReference type="Google" id="ProtNLM"/>
    </source>
</evidence>
<dbReference type="OMA" id="HENGQSI"/>
<keyword evidence="1" id="KW-0732">Signal</keyword>
<name>W3WQ00_PESFW</name>